<dbReference type="Pfam" id="PF14489">
    <property type="entry name" value="QueF"/>
    <property type="match status" value="1"/>
</dbReference>
<dbReference type="PANTHER" id="PTHR34354:SF1">
    <property type="entry name" value="NADPH-DEPENDENT 7-CYANO-7-DEAZAGUANINE REDUCTASE"/>
    <property type="match status" value="1"/>
</dbReference>
<gene>
    <name evidence="5 7" type="primary">queF</name>
    <name evidence="7" type="ORF">CRECT_0005</name>
</gene>
<dbReference type="InterPro" id="IPR016856">
    <property type="entry name" value="QueF_type1"/>
</dbReference>
<evidence type="ECO:0000256" key="1">
    <source>
        <dbReference type="ARBA" id="ARBA00022490"/>
    </source>
</evidence>
<evidence type="ECO:0000256" key="3">
    <source>
        <dbReference type="ARBA" id="ARBA00022857"/>
    </source>
</evidence>
<dbReference type="AlphaFoldDB" id="A0A6G5QJ55"/>
<comment type="function">
    <text evidence="5">Catalyzes the NADPH-dependent reduction of 7-cyano-7-deazaguanine (preQ0) to 7-aminomethyl-7-deazaguanine (preQ1).</text>
</comment>
<reference evidence="7 8" key="1">
    <citation type="submission" date="2016-07" db="EMBL/GenBank/DDBJ databases">
        <title>Comparative genomics of the Campylobacter concisus group.</title>
        <authorList>
            <person name="Miller W.G."/>
            <person name="Yee E."/>
            <person name="Chapman M.H."/>
            <person name="Huynh S."/>
            <person name="Bono J.L."/>
            <person name="On S.L.W."/>
            <person name="StLeger J."/>
            <person name="Foster G."/>
            <person name="Parker C.T."/>
        </authorList>
    </citation>
    <scope>NUCLEOTIDE SEQUENCE [LARGE SCALE GENOMIC DNA]</scope>
    <source>
        <strain evidence="7 8">ATCC 33238</strain>
    </source>
</reference>
<dbReference type="InterPro" id="IPR050084">
    <property type="entry name" value="NADPH_dep_7-cyano-7-deazaG_red"/>
</dbReference>
<dbReference type="InterPro" id="IPR029500">
    <property type="entry name" value="QueF"/>
</dbReference>
<keyword evidence="3 5" id="KW-0521">NADP</keyword>
<feature type="active site" description="Thioimide intermediate" evidence="5">
    <location>
        <position position="49"/>
    </location>
</feature>
<dbReference type="GO" id="GO:0008616">
    <property type="term" value="P:tRNA queuosine(34) biosynthetic process"/>
    <property type="evidence" value="ECO:0007669"/>
    <property type="project" value="UniProtKB-UniRule"/>
</dbReference>
<dbReference type="UniPathway" id="UPA00392"/>
<evidence type="ECO:0000256" key="5">
    <source>
        <dbReference type="HAMAP-Rule" id="MF_00818"/>
    </source>
</evidence>
<sequence length="235" mass="27351">MQENEVSEPKYGEKIISEFDIEKDLEIWENKHERDYKIKITLPEFCCLCPRSGYPDFATIYLEYVPAKFVVELKAIKLYINSFMTRNISHEDSINEIYDVLERKLAPKWMKITGDFNPRGNVHTVIEICSDEIIKKTQEQSFETPKFEKFARDSERSFDRGGYGARESKFSKDGSRGKSFGADKRDAKTGDRKPRASKDKFDDKPRRTGSKEGFKKPEFAGEKRARIVKKSSEDK</sequence>
<proteinExistence type="inferred from homology"/>
<feature type="binding site" evidence="5">
    <location>
        <begin position="71"/>
        <end position="73"/>
    </location>
    <ligand>
        <name>substrate</name>
    </ligand>
</feature>
<dbReference type="GO" id="GO:0005737">
    <property type="term" value="C:cytoplasm"/>
    <property type="evidence" value="ECO:0007669"/>
    <property type="project" value="UniProtKB-SubCell"/>
</dbReference>
<organism evidence="7 8">
    <name type="scientific">Campylobacter rectus</name>
    <name type="common">Wolinella recta</name>
    <dbReference type="NCBI Taxonomy" id="203"/>
    <lineage>
        <taxon>Bacteria</taxon>
        <taxon>Pseudomonadati</taxon>
        <taxon>Campylobacterota</taxon>
        <taxon>Epsilonproteobacteria</taxon>
        <taxon>Campylobacterales</taxon>
        <taxon>Campylobacteraceae</taxon>
        <taxon>Campylobacter</taxon>
    </lineage>
</organism>
<name>A0A6G5QJ55_CAMRE</name>
<dbReference type="Gene3D" id="3.30.1130.10">
    <property type="match status" value="1"/>
</dbReference>
<comment type="pathway">
    <text evidence="5">tRNA modification; tRNA-queuosine biosynthesis.</text>
</comment>
<dbReference type="PANTHER" id="PTHR34354">
    <property type="entry name" value="NADPH-DEPENDENT 7-CYANO-7-DEAZAGUANINE REDUCTASE"/>
    <property type="match status" value="1"/>
</dbReference>
<keyword evidence="4 5" id="KW-0560">Oxidoreductase</keyword>
<dbReference type="InterPro" id="IPR043133">
    <property type="entry name" value="GTP-CH-I_C/QueF"/>
</dbReference>
<feature type="binding site" evidence="5">
    <location>
        <begin position="90"/>
        <end position="91"/>
    </location>
    <ligand>
        <name>substrate</name>
    </ligand>
</feature>
<keyword evidence="2 5" id="KW-0671">Queuosine biosynthesis</keyword>
<evidence type="ECO:0000256" key="4">
    <source>
        <dbReference type="ARBA" id="ARBA00023002"/>
    </source>
</evidence>
<comment type="catalytic activity">
    <reaction evidence="5">
        <text>7-aminomethyl-7-carbaguanine + 2 NADP(+) = 7-cyano-7-carbaguanine + 2 NADPH + 3 H(+)</text>
        <dbReference type="Rhea" id="RHEA:13409"/>
        <dbReference type="ChEBI" id="CHEBI:15378"/>
        <dbReference type="ChEBI" id="CHEBI:45075"/>
        <dbReference type="ChEBI" id="CHEBI:57783"/>
        <dbReference type="ChEBI" id="CHEBI:58349"/>
        <dbReference type="ChEBI" id="CHEBI:58703"/>
        <dbReference type="EC" id="1.7.1.13"/>
    </reaction>
</comment>
<comment type="subcellular location">
    <subcellularLocation>
        <location evidence="5">Cytoplasm</location>
    </subcellularLocation>
</comment>
<accession>A0A6G5QJ55</accession>
<feature type="compositionally biased region" description="Basic and acidic residues" evidence="6">
    <location>
        <begin position="166"/>
        <end position="235"/>
    </location>
</feature>
<dbReference type="EC" id="1.7.1.13" evidence="5"/>
<dbReference type="NCBIfam" id="TIGR03139">
    <property type="entry name" value="QueF-II"/>
    <property type="match status" value="1"/>
</dbReference>
<dbReference type="RefSeq" id="WP_002943227.1">
    <property type="nucleotide sequence ID" value="NZ_CP012543.1"/>
</dbReference>
<evidence type="ECO:0000256" key="6">
    <source>
        <dbReference type="SAM" id="MobiDB-lite"/>
    </source>
</evidence>
<protein>
    <recommendedName>
        <fullName evidence="5">NADPH-dependent 7-cyano-7-deazaguanine reductase</fullName>
        <ecNumber evidence="5">1.7.1.13</ecNumber>
    </recommendedName>
    <alternativeName>
        <fullName evidence="5">7-cyano-7-carbaguanine reductase</fullName>
    </alternativeName>
    <alternativeName>
        <fullName evidence="5">NADPH-dependent nitrile oxidoreductase</fullName>
    </alternativeName>
    <alternativeName>
        <fullName evidence="5">PreQ(0) reductase</fullName>
    </alternativeName>
</protein>
<dbReference type="KEGG" id="crx:CRECT_0005"/>
<dbReference type="Proteomes" id="UP000502377">
    <property type="component" value="Chromosome"/>
</dbReference>
<dbReference type="HAMAP" id="MF_00818">
    <property type="entry name" value="QueF_type1"/>
    <property type="match status" value="1"/>
</dbReference>
<evidence type="ECO:0000256" key="2">
    <source>
        <dbReference type="ARBA" id="ARBA00022785"/>
    </source>
</evidence>
<dbReference type="EMBL" id="CP012543">
    <property type="protein sequence ID" value="QCD45725.1"/>
    <property type="molecule type" value="Genomic_DNA"/>
</dbReference>
<comment type="similarity">
    <text evidence="5">Belongs to the GTP cyclohydrolase I family. QueF type 1 subfamily.</text>
</comment>
<evidence type="ECO:0000313" key="8">
    <source>
        <dbReference type="Proteomes" id="UP000502377"/>
    </source>
</evidence>
<evidence type="ECO:0000313" key="7">
    <source>
        <dbReference type="EMBL" id="QCD45725.1"/>
    </source>
</evidence>
<dbReference type="GO" id="GO:0033739">
    <property type="term" value="F:preQ1 synthase activity"/>
    <property type="evidence" value="ECO:0007669"/>
    <property type="project" value="UniProtKB-UniRule"/>
</dbReference>
<feature type="active site" description="Proton donor" evidence="5">
    <location>
        <position position="56"/>
    </location>
</feature>
<dbReference type="SUPFAM" id="SSF55620">
    <property type="entry name" value="Tetrahydrobiopterin biosynthesis enzymes-like"/>
    <property type="match status" value="1"/>
</dbReference>
<feature type="region of interest" description="Disordered" evidence="6">
    <location>
        <begin position="157"/>
        <end position="235"/>
    </location>
</feature>
<keyword evidence="1 5" id="KW-0963">Cytoplasm</keyword>